<dbReference type="AlphaFoldDB" id="A0AAF0PFN0"/>
<dbReference type="RefSeq" id="WP_136396826.1">
    <property type="nucleotide sequence ID" value="NZ_CP101875.1"/>
</dbReference>
<dbReference type="Pfam" id="PF24839">
    <property type="entry name" value="DUF7718"/>
    <property type="match status" value="1"/>
</dbReference>
<protein>
    <recommendedName>
        <fullName evidence="1">DUF7718 domain-containing protein</fullName>
    </recommendedName>
</protein>
<proteinExistence type="predicted"/>
<dbReference type="GeneID" id="39860331"/>
<dbReference type="InterPro" id="IPR056135">
    <property type="entry name" value="DUF7718"/>
</dbReference>
<accession>A0AAF0PFN0</accession>
<sequence>MQQTLPLEPYAGRPYFLAIRGDPDLESPDEFGVTVYYNDAESEERVAVARIDTDHGYVHLDKLFLEDNPKEELDVDLWGAVEHLTEHHPEYARKYRQKKR</sequence>
<reference evidence="2 3" key="1">
    <citation type="submission" date="2022-07" db="EMBL/GenBank/DDBJ databases">
        <title>Two temperate virus in Haloterrigena jeotgali A29.</title>
        <authorList>
            <person name="Deng X."/>
        </authorList>
    </citation>
    <scope>NUCLEOTIDE SEQUENCE [LARGE SCALE GENOMIC DNA]</scope>
    <source>
        <strain evidence="2 3">A29</strain>
        <plasmid evidence="2 3">unnamed2</plasmid>
    </source>
</reference>
<geneLocation type="plasmid" evidence="2 3">
    <name>unnamed2</name>
</geneLocation>
<evidence type="ECO:0000313" key="3">
    <source>
        <dbReference type="Proteomes" id="UP001224926"/>
    </source>
</evidence>
<feature type="domain" description="DUF7718" evidence="1">
    <location>
        <begin position="14"/>
        <end position="99"/>
    </location>
</feature>
<name>A0AAF0PFN0_9EURY</name>
<gene>
    <name evidence="2" type="ORF">NP511_22705</name>
</gene>
<keyword evidence="3" id="KW-1185">Reference proteome</keyword>
<dbReference type="EMBL" id="CP101875">
    <property type="protein sequence ID" value="WMT10347.1"/>
    <property type="molecule type" value="Genomic_DNA"/>
</dbReference>
<organism evidence="2 3">
    <name type="scientific">Natrinema thermotolerans</name>
    <dbReference type="NCBI Taxonomy" id="121872"/>
    <lineage>
        <taxon>Archaea</taxon>
        <taxon>Methanobacteriati</taxon>
        <taxon>Methanobacteriota</taxon>
        <taxon>Stenosarchaea group</taxon>
        <taxon>Halobacteria</taxon>
        <taxon>Halobacteriales</taxon>
        <taxon>Natrialbaceae</taxon>
        <taxon>Natrinema</taxon>
    </lineage>
</organism>
<evidence type="ECO:0000259" key="1">
    <source>
        <dbReference type="Pfam" id="PF24839"/>
    </source>
</evidence>
<keyword evidence="2" id="KW-0614">Plasmid</keyword>
<evidence type="ECO:0000313" key="2">
    <source>
        <dbReference type="EMBL" id="WMT10347.1"/>
    </source>
</evidence>
<dbReference type="Proteomes" id="UP001224926">
    <property type="component" value="Plasmid unnamed2"/>
</dbReference>